<dbReference type="SMR" id="A0A0H3P980"/>
<dbReference type="HOGENOM" id="CLU_065101_0_0_7"/>
<proteinExistence type="predicted"/>
<organism evidence="3 4">
    <name type="scientific">Campylobacter jejuni subsp. jejuni serotype O:23/36 (strain 81-176)</name>
    <dbReference type="NCBI Taxonomy" id="354242"/>
    <lineage>
        <taxon>Bacteria</taxon>
        <taxon>Pseudomonadati</taxon>
        <taxon>Campylobacterota</taxon>
        <taxon>Epsilonproteobacteria</taxon>
        <taxon>Campylobacterales</taxon>
        <taxon>Campylobacteraceae</taxon>
        <taxon>Campylobacter</taxon>
    </lineage>
</organism>
<dbReference type="InterPro" id="IPR040977">
    <property type="entry name" value="HP1451_C"/>
</dbReference>
<dbReference type="AlphaFoldDB" id="A0A0H3P980"/>
<dbReference type="eggNOG" id="COG1847">
    <property type="taxonomic scope" value="Bacteria"/>
</dbReference>
<evidence type="ECO:0000259" key="2">
    <source>
        <dbReference type="SMART" id="SM01245"/>
    </source>
</evidence>
<dbReference type="SMART" id="SM01245">
    <property type="entry name" value="Jag_N"/>
    <property type="match status" value="1"/>
</dbReference>
<dbReference type="Gene3D" id="3.30.30.80">
    <property type="entry name" value="probable RNA-binding protein from clostridium symbiosum atcc 14940"/>
    <property type="match status" value="1"/>
</dbReference>
<reference evidence="4" key="1">
    <citation type="submission" date="2006-12" db="EMBL/GenBank/DDBJ databases">
        <authorList>
            <person name="Fouts D.E."/>
            <person name="Nelson K.E."/>
            <person name="Sebastian Y."/>
        </authorList>
    </citation>
    <scope>NUCLEOTIDE SEQUENCE [LARGE SCALE GENOMIC DNA]</scope>
    <source>
        <strain evidence="4">81-176</strain>
    </source>
</reference>
<feature type="compositionally biased region" description="Basic and acidic residues" evidence="1">
    <location>
        <begin position="62"/>
        <end position="96"/>
    </location>
</feature>
<dbReference type="InterPro" id="IPR015946">
    <property type="entry name" value="KH_dom-like_a/b"/>
</dbReference>
<dbReference type="EMBL" id="CP000538">
    <property type="protein sequence ID" value="EAQ71845.1"/>
    <property type="molecule type" value="Genomic_DNA"/>
</dbReference>
<dbReference type="Pfam" id="PF18472">
    <property type="entry name" value="HP1451_C"/>
    <property type="match status" value="1"/>
</dbReference>
<protein>
    <recommendedName>
        <fullName evidence="2">RNA-binding protein KhpB N-terminal domain-containing protein</fullName>
    </recommendedName>
</protein>
<name>A0A0H3P980_CAMJJ</name>
<dbReference type="PANTHER" id="PTHR35800:SF1">
    <property type="entry name" value="RNA-BINDING PROTEIN KHPB"/>
    <property type="match status" value="1"/>
</dbReference>
<dbReference type="GO" id="GO:0003723">
    <property type="term" value="F:RNA binding"/>
    <property type="evidence" value="ECO:0007669"/>
    <property type="project" value="InterPro"/>
</dbReference>
<feature type="domain" description="RNA-binding protein KhpB N-terminal" evidence="2">
    <location>
        <begin position="2"/>
        <end position="53"/>
    </location>
</feature>
<dbReference type="Pfam" id="PF14804">
    <property type="entry name" value="Jag_N"/>
    <property type="match status" value="1"/>
</dbReference>
<evidence type="ECO:0000256" key="1">
    <source>
        <dbReference type="SAM" id="MobiDB-lite"/>
    </source>
</evidence>
<evidence type="ECO:0000313" key="4">
    <source>
        <dbReference type="Proteomes" id="UP000000646"/>
    </source>
</evidence>
<feature type="region of interest" description="Disordered" evidence="1">
    <location>
        <begin position="59"/>
        <end position="96"/>
    </location>
</feature>
<dbReference type="PANTHER" id="PTHR35800">
    <property type="entry name" value="PROTEIN JAG"/>
    <property type="match status" value="1"/>
</dbReference>
<dbReference type="InterPro" id="IPR038247">
    <property type="entry name" value="Jag_N_dom_sf"/>
</dbReference>
<dbReference type="Gene3D" id="3.30.1370.180">
    <property type="match status" value="1"/>
</dbReference>
<dbReference type="KEGG" id="cjj:CJJ81176_0980"/>
<dbReference type="InterPro" id="IPR032782">
    <property type="entry name" value="KhpB_N"/>
</dbReference>
<dbReference type="InterPro" id="IPR039247">
    <property type="entry name" value="KhpB"/>
</dbReference>
<accession>A0A0H3P980</accession>
<sequence length="272" mass="31894">MKIEAIDLQSALTEASRSLECSVMDLEYEIIQHPRKGFFGFGRKKAIIEAKAKKRILKKNPKKEFTSSKNHKPETHEPKQENKIEIKNEKNKSQKEKYTVKSDEIFDSFHRESKGVRNTQDILDEIRIQLVKLLESSQFKIELSELRMYDEDCVLIRLDGEDAALMIGKEAHRYKAISYLLHNWINLKYNLLVRLEIAQFLENQIQGMQLYLQSVIEKIKIHGRGQTKPLDGVLIKIALEQLRAEFPDKYVGIKQNNDQRFVVINDFFKKDE</sequence>
<dbReference type="Proteomes" id="UP000000646">
    <property type="component" value="Chromosome"/>
</dbReference>
<evidence type="ECO:0000313" key="3">
    <source>
        <dbReference type="EMBL" id="EAQ71845.1"/>
    </source>
</evidence>
<dbReference type="Gene3D" id="3.30.300.20">
    <property type="match status" value="1"/>
</dbReference>
<dbReference type="RefSeq" id="WP_002853389.1">
    <property type="nucleotide sequence ID" value="NC_008787.1"/>
</dbReference>
<gene>
    <name evidence="3" type="ordered locus">CJJ81176_0980</name>
</gene>